<feature type="transmembrane region" description="Helical" evidence="1">
    <location>
        <begin position="107"/>
        <end position="124"/>
    </location>
</feature>
<keyword evidence="1" id="KW-0472">Membrane</keyword>
<keyword evidence="1" id="KW-0812">Transmembrane</keyword>
<evidence type="ECO:0008006" key="4">
    <source>
        <dbReference type="Google" id="ProtNLM"/>
    </source>
</evidence>
<dbReference type="Proteomes" id="UP001595993">
    <property type="component" value="Unassembled WGS sequence"/>
</dbReference>
<comment type="caution">
    <text evidence="2">The sequence shown here is derived from an EMBL/GenBank/DDBJ whole genome shotgun (WGS) entry which is preliminary data.</text>
</comment>
<evidence type="ECO:0000313" key="2">
    <source>
        <dbReference type="EMBL" id="MFC4611149.1"/>
    </source>
</evidence>
<keyword evidence="1" id="KW-1133">Transmembrane helix</keyword>
<sequence length="304" mass="32756">MKFRTETRTRPATHVIDGVANPITESYSVRTPVLPRDMDQLAVRAAAGLVLTLTAIAIVWSTVSIGSLLGGGVGYAAAVLADLSWLTVLVLEWLARFDPRKREFPRRLGWLLVAFAAGAIFWHGMLAGSVALAVVGASVSVVSKLLWLAVFRFIDRDLSEADAQWVAAEISKANAKLAVAGVRRQAAQAEARARLELLAAERVLSELDELTEQTPVKAELIAATDTNVSVPEPERVSLASTNHVRTADVQVPSIAELAREQIKVGADNRGAVGEILRRIPNANAESVAATVRRERRGLQTNGYL</sequence>
<dbReference type="EMBL" id="JBHSFE010000021">
    <property type="protein sequence ID" value="MFC4611149.1"/>
    <property type="molecule type" value="Genomic_DNA"/>
</dbReference>
<reference evidence="3" key="1">
    <citation type="journal article" date="2019" name="Int. J. Syst. Evol. Microbiol.">
        <title>The Global Catalogue of Microorganisms (GCM) 10K type strain sequencing project: providing services to taxonomists for standard genome sequencing and annotation.</title>
        <authorList>
            <consortium name="The Broad Institute Genomics Platform"/>
            <consortium name="The Broad Institute Genome Sequencing Center for Infectious Disease"/>
            <person name="Wu L."/>
            <person name="Ma J."/>
        </authorList>
    </citation>
    <scope>NUCLEOTIDE SEQUENCE [LARGE SCALE GENOMIC DNA]</scope>
    <source>
        <strain evidence="3">CGMCC 4.7139</strain>
    </source>
</reference>
<dbReference type="RefSeq" id="WP_381199907.1">
    <property type="nucleotide sequence ID" value="NZ_JBHSFE010000021.1"/>
</dbReference>
<protein>
    <recommendedName>
        <fullName evidence="4">Protein transporter Sec31</fullName>
    </recommendedName>
</protein>
<proteinExistence type="predicted"/>
<accession>A0ABV9GDD6</accession>
<evidence type="ECO:0000313" key="3">
    <source>
        <dbReference type="Proteomes" id="UP001595993"/>
    </source>
</evidence>
<feature type="transmembrane region" description="Helical" evidence="1">
    <location>
        <begin position="75"/>
        <end position="95"/>
    </location>
</feature>
<name>A0ABV9GDD6_9ACTN</name>
<gene>
    <name evidence="2" type="ORF">ACFO9E_25645</name>
</gene>
<organism evidence="2 3">
    <name type="scientific">Streptomyces maoxianensis</name>
    <dbReference type="NCBI Taxonomy" id="1459942"/>
    <lineage>
        <taxon>Bacteria</taxon>
        <taxon>Bacillati</taxon>
        <taxon>Actinomycetota</taxon>
        <taxon>Actinomycetes</taxon>
        <taxon>Kitasatosporales</taxon>
        <taxon>Streptomycetaceae</taxon>
        <taxon>Streptomyces</taxon>
    </lineage>
</organism>
<keyword evidence="3" id="KW-1185">Reference proteome</keyword>
<feature type="transmembrane region" description="Helical" evidence="1">
    <location>
        <begin position="41"/>
        <end position="63"/>
    </location>
</feature>
<feature type="transmembrane region" description="Helical" evidence="1">
    <location>
        <begin position="130"/>
        <end position="150"/>
    </location>
</feature>
<evidence type="ECO:0000256" key="1">
    <source>
        <dbReference type="SAM" id="Phobius"/>
    </source>
</evidence>